<keyword evidence="1" id="KW-1133">Transmembrane helix</keyword>
<feature type="transmembrane region" description="Helical" evidence="1">
    <location>
        <begin position="38"/>
        <end position="58"/>
    </location>
</feature>
<reference evidence="2 3" key="1">
    <citation type="submission" date="2017-12" db="EMBL/GenBank/DDBJ databases">
        <title>Phylogenetic diversity of female urinary microbiome.</title>
        <authorList>
            <person name="Thomas-White K."/>
            <person name="Wolfe A.J."/>
        </authorList>
    </citation>
    <scope>NUCLEOTIDE SEQUENCE [LARGE SCALE GENOMIC DNA]</scope>
    <source>
        <strain evidence="2 3">UMB0112</strain>
    </source>
</reference>
<protein>
    <recommendedName>
        <fullName evidence="4">EpsG family protein</fullName>
    </recommendedName>
</protein>
<feature type="transmembrane region" description="Helical" evidence="1">
    <location>
        <begin position="96"/>
        <end position="112"/>
    </location>
</feature>
<name>A0A2I1NBG3_9BACT</name>
<proteinExistence type="predicted"/>
<keyword evidence="1" id="KW-0812">Transmembrane</keyword>
<evidence type="ECO:0008006" key="4">
    <source>
        <dbReference type="Google" id="ProtNLM"/>
    </source>
</evidence>
<feature type="transmembrane region" description="Helical" evidence="1">
    <location>
        <begin position="328"/>
        <end position="345"/>
    </location>
</feature>
<comment type="caution">
    <text evidence="2">The sequence shown here is derived from an EMBL/GenBank/DDBJ whole genome shotgun (WGS) entry which is preliminary data.</text>
</comment>
<feature type="transmembrane region" description="Helical" evidence="1">
    <location>
        <begin position="119"/>
        <end position="134"/>
    </location>
</feature>
<feature type="transmembrane region" description="Helical" evidence="1">
    <location>
        <begin position="276"/>
        <end position="294"/>
    </location>
</feature>
<gene>
    <name evidence="2" type="ORF">CYJ41_02115</name>
</gene>
<feature type="transmembrane region" description="Helical" evidence="1">
    <location>
        <begin position="12"/>
        <end position="31"/>
    </location>
</feature>
<dbReference type="Proteomes" id="UP000234639">
    <property type="component" value="Unassembled WGS sequence"/>
</dbReference>
<dbReference type="Pfam" id="PF14897">
    <property type="entry name" value="EpsG"/>
    <property type="match status" value="1"/>
</dbReference>
<accession>A0A2I1NBG3</accession>
<organism evidence="2 3">
    <name type="scientific">Campylobacter ureolyticus</name>
    <dbReference type="NCBI Taxonomy" id="827"/>
    <lineage>
        <taxon>Bacteria</taxon>
        <taxon>Pseudomonadati</taxon>
        <taxon>Campylobacterota</taxon>
        <taxon>Epsilonproteobacteria</taxon>
        <taxon>Campylobacterales</taxon>
        <taxon>Campylobacteraceae</taxon>
        <taxon>Campylobacter</taxon>
    </lineage>
</organism>
<dbReference type="AlphaFoldDB" id="A0A2I1NBG3"/>
<feature type="transmembrane region" description="Helical" evidence="1">
    <location>
        <begin position="198"/>
        <end position="221"/>
    </location>
</feature>
<keyword evidence="1" id="KW-0472">Membrane</keyword>
<feature type="transmembrane region" description="Helical" evidence="1">
    <location>
        <begin position="306"/>
        <end position="322"/>
    </location>
</feature>
<evidence type="ECO:0000313" key="3">
    <source>
        <dbReference type="Proteomes" id="UP000234639"/>
    </source>
</evidence>
<dbReference type="RefSeq" id="WP_101636710.1">
    <property type="nucleotide sequence ID" value="NZ_CAUPEY010000001.1"/>
</dbReference>
<feature type="transmembrane region" description="Helical" evidence="1">
    <location>
        <begin position="165"/>
        <end position="192"/>
    </location>
</feature>
<evidence type="ECO:0000313" key="2">
    <source>
        <dbReference type="EMBL" id="PKZ29708.1"/>
    </source>
</evidence>
<dbReference type="EMBL" id="PKHU01000002">
    <property type="protein sequence ID" value="PKZ29708.1"/>
    <property type="molecule type" value="Genomic_DNA"/>
</dbReference>
<sequence>MAIGKVTLETYFLYNFILVNCAIFSFIAEKIKNINLELLSRTVVFLTLTIPASLRYYTGTDYGSYVRMFSYDNYLESKEILWVWLNRFVQFLDLDVQWVFVFSAILIYFPLCFKIKKKFYFISIVLYIILSFYFKSYNTVRQMISISFILWAFICYEDKKFIQMILLYIISIGFHSSAIILFPLFICSFINFSFKIKFLPLILFILLMFIVLNINLVELMFKAFDFLNLKYLSYKNSTMYLSERPSGSGFLGVFIRTGFIFLLIISYANIVKKFPSKLNVLNLSIMYLIAYILCEKITIFDRIRDLLSFSVILIAGSIFYCCGQYKRIIFIFFIVLNIIVFEITIKNQNKQTYSNQIYPYYSIFYKGEMK</sequence>
<feature type="transmembrane region" description="Helical" evidence="1">
    <location>
        <begin position="249"/>
        <end position="270"/>
    </location>
</feature>
<evidence type="ECO:0000256" key="1">
    <source>
        <dbReference type="SAM" id="Phobius"/>
    </source>
</evidence>
<dbReference type="InterPro" id="IPR049458">
    <property type="entry name" value="EpsG-like"/>
</dbReference>